<dbReference type="EMBL" id="BMNZ01000002">
    <property type="protein sequence ID" value="GGM88280.1"/>
    <property type="molecule type" value="Genomic_DNA"/>
</dbReference>
<dbReference type="Pfam" id="PF14552">
    <property type="entry name" value="Tautomerase_2"/>
    <property type="match status" value="1"/>
</dbReference>
<dbReference type="InterPro" id="IPR014347">
    <property type="entry name" value="Tautomerase/MIF_sf"/>
</dbReference>
<name>A0ABQ2HQ07_9MICO</name>
<organism evidence="1 2">
    <name type="scientific">Terrabacter tumescens</name>
    <dbReference type="NCBI Taxonomy" id="60443"/>
    <lineage>
        <taxon>Bacteria</taxon>
        <taxon>Bacillati</taxon>
        <taxon>Actinomycetota</taxon>
        <taxon>Actinomycetes</taxon>
        <taxon>Micrococcales</taxon>
        <taxon>Intrasporangiaceae</taxon>
        <taxon>Terrabacter</taxon>
    </lineage>
</organism>
<evidence type="ECO:0000313" key="2">
    <source>
        <dbReference type="Proteomes" id="UP000623461"/>
    </source>
</evidence>
<dbReference type="PANTHER" id="PTHR38460:SF1">
    <property type="entry name" value="TAUTOMERASE YOLI-RELATED"/>
    <property type="match status" value="1"/>
</dbReference>
<dbReference type="InterPro" id="IPR037479">
    <property type="entry name" value="Tauto_MSAD"/>
</dbReference>
<gene>
    <name evidence="1" type="primary">yrdN</name>
    <name evidence="1" type="ORF">GCM10009721_11620</name>
</gene>
<sequence>MPTTRATNPGAAMPLVRIDVIEGRSDDDLRRLADTVQDVLVEHFAAPERDRYQVIHEHRPGRIIALDTGLGFERTDDVVVIQITQQGRDEQQKKAVYAALAEQLAARCGLAPTDLVISVVENTPADWSFGLGRAQFLEGDL</sequence>
<protein>
    <submittedName>
        <fullName evidence="1">Tautomerase YrdN</fullName>
    </submittedName>
</protein>
<dbReference type="SUPFAM" id="SSF55331">
    <property type="entry name" value="Tautomerase/MIF"/>
    <property type="match status" value="1"/>
</dbReference>
<keyword evidence="2" id="KW-1185">Reference proteome</keyword>
<dbReference type="Gene3D" id="3.30.429.10">
    <property type="entry name" value="Macrophage Migration Inhibitory Factor"/>
    <property type="match status" value="1"/>
</dbReference>
<accession>A0ABQ2HQ07</accession>
<evidence type="ECO:0000313" key="1">
    <source>
        <dbReference type="EMBL" id="GGM88280.1"/>
    </source>
</evidence>
<proteinExistence type="predicted"/>
<reference evidence="2" key="1">
    <citation type="journal article" date="2019" name="Int. J. Syst. Evol. Microbiol.">
        <title>The Global Catalogue of Microorganisms (GCM) 10K type strain sequencing project: providing services to taxonomists for standard genome sequencing and annotation.</title>
        <authorList>
            <consortium name="The Broad Institute Genomics Platform"/>
            <consortium name="The Broad Institute Genome Sequencing Center for Infectious Disease"/>
            <person name="Wu L."/>
            <person name="Ma J."/>
        </authorList>
    </citation>
    <scope>NUCLEOTIDE SEQUENCE [LARGE SCALE GENOMIC DNA]</scope>
    <source>
        <strain evidence="2">JCM 1365</strain>
    </source>
</reference>
<dbReference type="PANTHER" id="PTHR38460">
    <property type="entry name" value="TAUTOMERASE YOLI-RELATED"/>
    <property type="match status" value="1"/>
</dbReference>
<dbReference type="Proteomes" id="UP000623461">
    <property type="component" value="Unassembled WGS sequence"/>
</dbReference>
<comment type="caution">
    <text evidence="1">The sequence shown here is derived from an EMBL/GenBank/DDBJ whole genome shotgun (WGS) entry which is preliminary data.</text>
</comment>